<evidence type="ECO:0000313" key="3">
    <source>
        <dbReference type="Proteomes" id="UP000288096"/>
    </source>
</evidence>
<dbReference type="GO" id="GO:0005524">
    <property type="term" value="F:ATP binding"/>
    <property type="evidence" value="ECO:0007669"/>
    <property type="project" value="InterPro"/>
</dbReference>
<dbReference type="PRINTS" id="PR00300">
    <property type="entry name" value="CLPPROTEASEA"/>
</dbReference>
<sequence length="811" mass="91300">MDQSTLNHNIFLKFEKLRETLKSRIYDQDDAVDEVVDAFVHMVCKPQEAPPRALFTFLGPPAVGKAWLARLLGEVSDDIAGFRQFDMGQYTTPEDAARLLGQVTPDGVQEGEISIFLKKNPRAVMLFNEIEKAENPLQLAILELLTGTSDENGPDRSQVIVIFSTTLGSTMYQNREFMRTFGQNRMRAQTRIMEAVSKEQKVAFDLLQSAIDPKLLSVLSRNYIVLFNRLSLDAMVRISTESLAQFSDHFIRTAKIDLKYANLRALATLLTLSFAPQINIKQVRQKLPDMVLEKITRHVRESLNVPRQALFDVSEQAQAFLSEFCREPSDLLHRLLIRNETVELTWEDVIGDGDVVFRIEKAELHRFPQSRTVLPDDLPPLRFSDTGFEDIAGNASVKKTLREIITVLRSPDQVKQFTIDMPKGMLLYGAEGVGKTLMGRAFARESELPYLYVSGGELFDPDYIRQVYSKANAFAPCIVFLDEIDVKGLVDGVLTPIPADHLVSELEAISSGAEDFVFTIATAQDRNAIDPGLTASGRIDIFVEIPEFDREARRFFIEKILEKPHDGKIDVDKVVRYISGMSGYDLERIGRDSALYAIRNHLDCITEEILIEQINNIKYGHKLDKKQIRNIEEDLKKTACHEAAHAVLSYLLMPHVKIEQVTIAPRYETMGFVSYSAEDFAGNITRGEIVNNICVMLAGRTAQIREFGPEGVDSGAANDLEQATYLAYAAIAALGMDDEIGYVHVDTLCENVSKTLFRSALEARLSRWLADATARTGMLVEKHWKKIEYLAEILVSREIVDGAELDQIMKN</sequence>
<dbReference type="GO" id="GO:0006508">
    <property type="term" value="P:proteolysis"/>
    <property type="evidence" value="ECO:0007669"/>
    <property type="project" value="InterPro"/>
</dbReference>
<keyword evidence="3" id="KW-1185">Reference proteome</keyword>
<dbReference type="RefSeq" id="WP_124328203.1">
    <property type="nucleotide sequence ID" value="NZ_BEXT01000001.1"/>
</dbReference>
<protein>
    <recommendedName>
        <fullName evidence="1">AAA+ ATPase domain-containing protein</fullName>
    </recommendedName>
</protein>
<dbReference type="GO" id="GO:0045037">
    <property type="term" value="P:protein import into chloroplast stroma"/>
    <property type="evidence" value="ECO:0007669"/>
    <property type="project" value="TreeGrafter"/>
</dbReference>
<dbReference type="SUPFAM" id="SSF140990">
    <property type="entry name" value="FtsH protease domain-like"/>
    <property type="match status" value="1"/>
</dbReference>
<evidence type="ECO:0000313" key="2">
    <source>
        <dbReference type="EMBL" id="GBC60843.1"/>
    </source>
</evidence>
<dbReference type="Proteomes" id="UP000288096">
    <property type="component" value="Unassembled WGS sequence"/>
</dbReference>
<dbReference type="InterPro" id="IPR001270">
    <property type="entry name" value="ClpA/B"/>
</dbReference>
<dbReference type="AlphaFoldDB" id="A0A401FV60"/>
<dbReference type="InterPro" id="IPR003593">
    <property type="entry name" value="AAA+_ATPase"/>
</dbReference>
<dbReference type="Gene3D" id="1.10.8.60">
    <property type="match status" value="1"/>
</dbReference>
<dbReference type="OrthoDB" id="9809379at2"/>
<dbReference type="SMART" id="SM00382">
    <property type="entry name" value="AAA"/>
    <property type="match status" value="1"/>
</dbReference>
<comment type="caution">
    <text evidence="2">The sequence shown here is derived from an EMBL/GenBank/DDBJ whole genome shotgun (WGS) entry which is preliminary data.</text>
</comment>
<dbReference type="Pfam" id="PF00004">
    <property type="entry name" value="AAA"/>
    <property type="match status" value="1"/>
</dbReference>
<feature type="domain" description="AAA+ ATPase" evidence="1">
    <location>
        <begin position="421"/>
        <end position="549"/>
    </location>
</feature>
<dbReference type="PANTHER" id="PTHR23076:SF37">
    <property type="entry name" value="ATP-DEPENDENT ZINC METALLOPROTEASE FTSH 4, MITOCHONDRIAL"/>
    <property type="match status" value="1"/>
</dbReference>
<organism evidence="2 3">
    <name type="scientific">Desulfonema ishimotonii</name>
    <dbReference type="NCBI Taxonomy" id="45657"/>
    <lineage>
        <taxon>Bacteria</taxon>
        <taxon>Pseudomonadati</taxon>
        <taxon>Thermodesulfobacteriota</taxon>
        <taxon>Desulfobacteria</taxon>
        <taxon>Desulfobacterales</taxon>
        <taxon>Desulfococcaceae</taxon>
        <taxon>Desulfonema</taxon>
    </lineage>
</organism>
<proteinExistence type="predicted"/>
<dbReference type="GO" id="GO:0004222">
    <property type="term" value="F:metalloendopeptidase activity"/>
    <property type="evidence" value="ECO:0007669"/>
    <property type="project" value="InterPro"/>
</dbReference>
<dbReference type="InterPro" id="IPR037219">
    <property type="entry name" value="Peptidase_M41-like"/>
</dbReference>
<dbReference type="PANTHER" id="PTHR23076">
    <property type="entry name" value="METALLOPROTEASE M41 FTSH"/>
    <property type="match status" value="1"/>
</dbReference>
<reference evidence="3" key="2">
    <citation type="submission" date="2019-01" db="EMBL/GenBank/DDBJ databases">
        <title>Genome sequence of Desulfonema ishimotonii strain Tokyo 01.</title>
        <authorList>
            <person name="Fukui M."/>
        </authorList>
    </citation>
    <scope>NUCLEOTIDE SEQUENCE [LARGE SCALE GENOMIC DNA]</scope>
    <source>
        <strain evidence="3">Tokyo 01</strain>
    </source>
</reference>
<dbReference type="GO" id="GO:0016887">
    <property type="term" value="F:ATP hydrolysis activity"/>
    <property type="evidence" value="ECO:0007669"/>
    <property type="project" value="InterPro"/>
</dbReference>
<dbReference type="InterPro" id="IPR003959">
    <property type="entry name" value="ATPase_AAA_core"/>
</dbReference>
<dbReference type="Gene3D" id="3.40.50.300">
    <property type="entry name" value="P-loop containing nucleotide triphosphate hydrolases"/>
    <property type="match status" value="2"/>
</dbReference>
<dbReference type="SUPFAM" id="SSF52540">
    <property type="entry name" value="P-loop containing nucleoside triphosphate hydrolases"/>
    <property type="match status" value="2"/>
</dbReference>
<gene>
    <name evidence="2" type="ORF">DENIS_1802</name>
</gene>
<dbReference type="Gene3D" id="1.20.58.760">
    <property type="entry name" value="Peptidase M41"/>
    <property type="match status" value="1"/>
</dbReference>
<dbReference type="GO" id="GO:0004176">
    <property type="term" value="F:ATP-dependent peptidase activity"/>
    <property type="evidence" value="ECO:0007669"/>
    <property type="project" value="InterPro"/>
</dbReference>
<reference evidence="3" key="1">
    <citation type="submission" date="2017-11" db="EMBL/GenBank/DDBJ databases">
        <authorList>
            <person name="Watanabe M."/>
            <person name="Kojima H."/>
        </authorList>
    </citation>
    <scope>NUCLEOTIDE SEQUENCE [LARGE SCALE GENOMIC DNA]</scope>
    <source>
        <strain evidence="3">Tokyo 01</strain>
    </source>
</reference>
<evidence type="ECO:0000259" key="1">
    <source>
        <dbReference type="SMART" id="SM00382"/>
    </source>
</evidence>
<accession>A0A401FV60</accession>
<dbReference type="InterPro" id="IPR027417">
    <property type="entry name" value="P-loop_NTPase"/>
</dbReference>
<dbReference type="Pfam" id="PF07724">
    <property type="entry name" value="AAA_2"/>
    <property type="match status" value="1"/>
</dbReference>
<dbReference type="Pfam" id="PF01434">
    <property type="entry name" value="Peptidase_M41"/>
    <property type="match status" value="1"/>
</dbReference>
<dbReference type="EMBL" id="BEXT01000001">
    <property type="protein sequence ID" value="GBC60843.1"/>
    <property type="molecule type" value="Genomic_DNA"/>
</dbReference>
<name>A0A401FV60_9BACT</name>
<dbReference type="InterPro" id="IPR000642">
    <property type="entry name" value="Peptidase_M41"/>
</dbReference>